<proteinExistence type="predicted"/>
<name>A0AAD8HGC4_9APIA</name>
<dbReference type="AlphaFoldDB" id="A0AAD8HGC4"/>
<gene>
    <name evidence="1" type="ORF">POM88_041542</name>
</gene>
<reference evidence="1" key="2">
    <citation type="submission" date="2023-05" db="EMBL/GenBank/DDBJ databases">
        <authorList>
            <person name="Schelkunov M.I."/>
        </authorList>
    </citation>
    <scope>NUCLEOTIDE SEQUENCE</scope>
    <source>
        <strain evidence="1">Hsosn_3</strain>
        <tissue evidence="1">Leaf</tissue>
    </source>
</reference>
<dbReference type="InterPro" id="IPR052035">
    <property type="entry name" value="ZnF_BED_domain_contain"/>
</dbReference>
<comment type="caution">
    <text evidence="1">The sequence shown here is derived from an EMBL/GenBank/DDBJ whole genome shotgun (WGS) entry which is preliminary data.</text>
</comment>
<dbReference type="PANTHER" id="PTHR46481:SF8">
    <property type="entry name" value="ZINC FINGER BED DOMAIN-CONTAINING PROTEIN RICESLEEPER 1-LIKE"/>
    <property type="match status" value="1"/>
</dbReference>
<evidence type="ECO:0000313" key="2">
    <source>
        <dbReference type="Proteomes" id="UP001237642"/>
    </source>
</evidence>
<dbReference type="Proteomes" id="UP001237642">
    <property type="component" value="Unassembled WGS sequence"/>
</dbReference>
<dbReference type="SUPFAM" id="SSF140996">
    <property type="entry name" value="Hermes dimerisation domain"/>
    <property type="match status" value="1"/>
</dbReference>
<organism evidence="1 2">
    <name type="scientific">Heracleum sosnowskyi</name>
    <dbReference type="NCBI Taxonomy" id="360622"/>
    <lineage>
        <taxon>Eukaryota</taxon>
        <taxon>Viridiplantae</taxon>
        <taxon>Streptophyta</taxon>
        <taxon>Embryophyta</taxon>
        <taxon>Tracheophyta</taxon>
        <taxon>Spermatophyta</taxon>
        <taxon>Magnoliopsida</taxon>
        <taxon>eudicotyledons</taxon>
        <taxon>Gunneridae</taxon>
        <taxon>Pentapetalae</taxon>
        <taxon>asterids</taxon>
        <taxon>campanulids</taxon>
        <taxon>Apiales</taxon>
        <taxon>Apiaceae</taxon>
        <taxon>Apioideae</taxon>
        <taxon>apioid superclade</taxon>
        <taxon>Tordylieae</taxon>
        <taxon>Tordyliinae</taxon>
        <taxon>Heracleum</taxon>
    </lineage>
</organism>
<reference evidence="1" key="1">
    <citation type="submission" date="2023-02" db="EMBL/GenBank/DDBJ databases">
        <title>Genome of toxic invasive species Heracleum sosnowskyi carries increased number of genes despite the absence of recent whole-genome duplications.</title>
        <authorList>
            <person name="Schelkunov M."/>
            <person name="Shtratnikova V."/>
            <person name="Makarenko M."/>
            <person name="Klepikova A."/>
            <person name="Omelchenko D."/>
            <person name="Novikova G."/>
            <person name="Obukhova E."/>
            <person name="Bogdanov V."/>
            <person name="Penin A."/>
            <person name="Logacheva M."/>
        </authorList>
    </citation>
    <scope>NUCLEOTIDE SEQUENCE</scope>
    <source>
        <strain evidence="1">Hsosn_3</strain>
        <tissue evidence="1">Leaf</tissue>
    </source>
</reference>
<keyword evidence="2" id="KW-1185">Reference proteome</keyword>
<evidence type="ECO:0000313" key="1">
    <source>
        <dbReference type="EMBL" id="KAK1365981.1"/>
    </source>
</evidence>
<sequence>MNHLKTVYAKSPLRTNLDKLQKTLKFEKLSKDDKFQTHQARTFNQEKLRKRLALMCIKDNHPFRIVKHEEFRELMNEAEPKFKMPDRWTVARDYLKIYGEELLKLKKMFSL</sequence>
<accession>A0AAD8HGC4</accession>
<protein>
    <submittedName>
        <fullName evidence="1">Uncharacterized protein</fullName>
    </submittedName>
</protein>
<dbReference type="EMBL" id="JAUIZM010000009">
    <property type="protein sequence ID" value="KAK1365981.1"/>
    <property type="molecule type" value="Genomic_DNA"/>
</dbReference>
<dbReference type="PANTHER" id="PTHR46481">
    <property type="entry name" value="ZINC FINGER BED DOMAIN-CONTAINING PROTEIN 4"/>
    <property type="match status" value="1"/>
</dbReference>